<evidence type="ECO:0000256" key="3">
    <source>
        <dbReference type="ARBA" id="ARBA00022670"/>
    </source>
</evidence>
<dbReference type="InterPro" id="IPR001314">
    <property type="entry name" value="Peptidase_S1A"/>
</dbReference>
<dbReference type="GO" id="GO:0004252">
    <property type="term" value="F:serine-type endopeptidase activity"/>
    <property type="evidence" value="ECO:0007669"/>
    <property type="project" value="InterPro"/>
</dbReference>
<evidence type="ECO:0000313" key="10">
    <source>
        <dbReference type="EMBL" id="KAJ8963549.1"/>
    </source>
</evidence>
<evidence type="ECO:0000256" key="2">
    <source>
        <dbReference type="ARBA" id="ARBA00022525"/>
    </source>
</evidence>
<dbReference type="InterPro" id="IPR009003">
    <property type="entry name" value="Peptidase_S1_PA"/>
</dbReference>
<gene>
    <name evidence="10" type="ORF">NQ314_005554</name>
</gene>
<keyword evidence="4" id="KW-0732">Signal</keyword>
<evidence type="ECO:0000256" key="8">
    <source>
        <dbReference type="ARBA" id="ARBA00023157"/>
    </source>
</evidence>
<dbReference type="FunFam" id="2.40.10.10:FF:000146">
    <property type="entry name" value="Serine protease 53"/>
    <property type="match status" value="1"/>
</dbReference>
<protein>
    <recommendedName>
        <fullName evidence="9">Peptidase S1 domain-containing protein</fullName>
    </recommendedName>
</protein>
<keyword evidence="2" id="KW-0964">Secreted</keyword>
<dbReference type="PROSITE" id="PS50240">
    <property type="entry name" value="TRYPSIN_DOM"/>
    <property type="match status" value="1"/>
</dbReference>
<dbReference type="InterPro" id="IPR001254">
    <property type="entry name" value="Trypsin_dom"/>
</dbReference>
<evidence type="ECO:0000256" key="5">
    <source>
        <dbReference type="ARBA" id="ARBA00022801"/>
    </source>
</evidence>
<dbReference type="SMART" id="SM00020">
    <property type="entry name" value="Tryp_SPc"/>
    <property type="match status" value="1"/>
</dbReference>
<keyword evidence="11" id="KW-1185">Reference proteome</keyword>
<evidence type="ECO:0000256" key="7">
    <source>
        <dbReference type="ARBA" id="ARBA00023145"/>
    </source>
</evidence>
<dbReference type="PANTHER" id="PTHR24260">
    <property type="match status" value="1"/>
</dbReference>
<sequence>MLKQFVQKEESKRKPQPLLANFLTSNELSTTAMPNINANNIGHSGGTFVRPGGGGPSINNKNQDDDFFLNFATAKKPNRNALNSACGVVIKQPRPLITHGQATHEGEFPWHVALYYAKGVDLSYTCGGSLITTYHVITVAHCVTKTKSQTTLSPDSLVVYLGKYYLKTWSSSAIQDKHVEKIIVHPNYSSQTYSNDLAILKLTTAADITDYVRPICLWEDQTSLEAVIGKQGTVAGWGFDENGKITEELTKAHMPVASQETCIYSFPDFYSRFSSERTFCAGFRNGKNIIRTSVCNGDSGGGMIFPKAGSDSNNPVWQIRGLVSISVALQDTFKCDSKHYVVFTDIAKYLDWIKNALTL</sequence>
<dbReference type="CDD" id="cd00190">
    <property type="entry name" value="Tryp_SPc"/>
    <property type="match status" value="1"/>
</dbReference>
<keyword evidence="8" id="KW-1015">Disulfide bond</keyword>
<name>A0AAV8ZIV6_9CUCU</name>
<dbReference type="EMBL" id="JANEYF010001537">
    <property type="protein sequence ID" value="KAJ8963549.1"/>
    <property type="molecule type" value="Genomic_DNA"/>
</dbReference>
<dbReference type="AlphaFoldDB" id="A0AAV8ZIV6"/>
<accession>A0AAV8ZIV6</accession>
<evidence type="ECO:0000259" key="9">
    <source>
        <dbReference type="PROSITE" id="PS50240"/>
    </source>
</evidence>
<organism evidence="10 11">
    <name type="scientific">Rhamnusium bicolor</name>
    <dbReference type="NCBI Taxonomy" id="1586634"/>
    <lineage>
        <taxon>Eukaryota</taxon>
        <taxon>Metazoa</taxon>
        <taxon>Ecdysozoa</taxon>
        <taxon>Arthropoda</taxon>
        <taxon>Hexapoda</taxon>
        <taxon>Insecta</taxon>
        <taxon>Pterygota</taxon>
        <taxon>Neoptera</taxon>
        <taxon>Endopterygota</taxon>
        <taxon>Coleoptera</taxon>
        <taxon>Polyphaga</taxon>
        <taxon>Cucujiformia</taxon>
        <taxon>Chrysomeloidea</taxon>
        <taxon>Cerambycidae</taxon>
        <taxon>Lepturinae</taxon>
        <taxon>Rhagiini</taxon>
        <taxon>Rhamnusium</taxon>
    </lineage>
</organism>
<evidence type="ECO:0000256" key="6">
    <source>
        <dbReference type="ARBA" id="ARBA00022825"/>
    </source>
</evidence>
<comment type="caution">
    <text evidence="10">The sequence shown here is derived from an EMBL/GenBank/DDBJ whole genome shotgun (WGS) entry which is preliminary data.</text>
</comment>
<keyword evidence="6" id="KW-0720">Serine protease</keyword>
<reference evidence="10" key="1">
    <citation type="journal article" date="2023" name="Insect Mol. Biol.">
        <title>Genome sequencing provides insights into the evolution of gene families encoding plant cell wall-degrading enzymes in longhorned beetles.</title>
        <authorList>
            <person name="Shin N.R."/>
            <person name="Okamura Y."/>
            <person name="Kirsch R."/>
            <person name="Pauchet Y."/>
        </authorList>
    </citation>
    <scope>NUCLEOTIDE SEQUENCE</scope>
    <source>
        <strain evidence="10">RBIC_L_NR</strain>
    </source>
</reference>
<dbReference type="GO" id="GO:0005576">
    <property type="term" value="C:extracellular region"/>
    <property type="evidence" value="ECO:0007669"/>
    <property type="project" value="UniProtKB-SubCell"/>
</dbReference>
<dbReference type="InterPro" id="IPR043504">
    <property type="entry name" value="Peptidase_S1_PA_chymotrypsin"/>
</dbReference>
<evidence type="ECO:0000256" key="1">
    <source>
        <dbReference type="ARBA" id="ARBA00004613"/>
    </source>
</evidence>
<evidence type="ECO:0000313" key="11">
    <source>
        <dbReference type="Proteomes" id="UP001162156"/>
    </source>
</evidence>
<dbReference type="SUPFAM" id="SSF50494">
    <property type="entry name" value="Trypsin-like serine proteases"/>
    <property type="match status" value="1"/>
</dbReference>
<proteinExistence type="predicted"/>
<keyword evidence="3" id="KW-0645">Protease</keyword>
<evidence type="ECO:0000256" key="4">
    <source>
        <dbReference type="ARBA" id="ARBA00022729"/>
    </source>
</evidence>
<dbReference type="PANTHER" id="PTHR24260:SF143">
    <property type="entry name" value="SERINE PROTEASE GD-LIKE PROTEIN"/>
    <property type="match status" value="1"/>
</dbReference>
<dbReference type="GO" id="GO:0006508">
    <property type="term" value="P:proteolysis"/>
    <property type="evidence" value="ECO:0007669"/>
    <property type="project" value="UniProtKB-KW"/>
</dbReference>
<comment type="subcellular location">
    <subcellularLocation>
        <location evidence="1">Secreted</location>
    </subcellularLocation>
</comment>
<dbReference type="PRINTS" id="PR00722">
    <property type="entry name" value="CHYMOTRYPSIN"/>
</dbReference>
<keyword evidence="7" id="KW-0865">Zymogen</keyword>
<keyword evidence="5" id="KW-0378">Hydrolase</keyword>
<dbReference type="Gene3D" id="2.40.10.10">
    <property type="entry name" value="Trypsin-like serine proteases"/>
    <property type="match status" value="1"/>
</dbReference>
<dbReference type="InterPro" id="IPR051333">
    <property type="entry name" value="CLIP_Serine_Protease"/>
</dbReference>
<dbReference type="Pfam" id="PF00089">
    <property type="entry name" value="Trypsin"/>
    <property type="match status" value="1"/>
</dbReference>
<dbReference type="Proteomes" id="UP001162156">
    <property type="component" value="Unassembled WGS sequence"/>
</dbReference>
<feature type="domain" description="Peptidase S1" evidence="9">
    <location>
        <begin position="97"/>
        <end position="358"/>
    </location>
</feature>